<dbReference type="InterPro" id="IPR015915">
    <property type="entry name" value="Kelch-typ_b-propeller"/>
</dbReference>
<dbReference type="EMBL" id="AYRZ02000008">
    <property type="protein sequence ID" value="PHT74541.1"/>
    <property type="molecule type" value="Genomic_DNA"/>
</dbReference>
<dbReference type="Gene3D" id="2.130.10.80">
    <property type="entry name" value="Galactose oxidase/kelch, beta-propeller"/>
    <property type="match status" value="1"/>
</dbReference>
<sequence>MGRGRKKKGNKPNTISERVRVTKAVLRNMGSPFVVYIRGYRMGDYLWYRMEFENKSTSDVDDCERERVNIKSFAQLCPIESGGAGGWAVIGEDIYWAGGFYRVEPGFARSRSTNDEFENEMFGIYACLDVFKHNYCSSDWVKVSHRRIPRYLPFVGAVSGGKKLCVVSGHEGYLPKPTKYQEASRSTEERSESYDWSKAGEIYDPDSNSWTNLDTSMVPRISDLWSINNPPTTPGLEDHDMQDMLSRCSSPVLCGDTIYWFTYDDDLRLFAYDMNGEDCFLSPSLEGLLNPPKSPKKSIMEYPPVCILLGLPNGDLLVIVEENDVAGPDDACYLSLASLVVSRAGQHSLNVTRHFLQSFSVDAPYFVLLDAKAM</sequence>
<name>A0A2G2YY35_CAPAN</name>
<keyword evidence="2" id="KW-1185">Reference proteome</keyword>
<reference evidence="1 2" key="1">
    <citation type="journal article" date="2014" name="Nat. Genet.">
        <title>Genome sequence of the hot pepper provides insights into the evolution of pungency in Capsicum species.</title>
        <authorList>
            <person name="Kim S."/>
            <person name="Park M."/>
            <person name="Yeom S.I."/>
            <person name="Kim Y.M."/>
            <person name="Lee J.M."/>
            <person name="Lee H.A."/>
            <person name="Seo E."/>
            <person name="Choi J."/>
            <person name="Cheong K."/>
            <person name="Kim K.T."/>
            <person name="Jung K."/>
            <person name="Lee G.W."/>
            <person name="Oh S.K."/>
            <person name="Bae C."/>
            <person name="Kim S.B."/>
            <person name="Lee H.Y."/>
            <person name="Kim S.Y."/>
            <person name="Kim M.S."/>
            <person name="Kang B.C."/>
            <person name="Jo Y.D."/>
            <person name="Yang H.B."/>
            <person name="Jeong H.J."/>
            <person name="Kang W.H."/>
            <person name="Kwon J.K."/>
            <person name="Shin C."/>
            <person name="Lim J.Y."/>
            <person name="Park J.H."/>
            <person name="Huh J.H."/>
            <person name="Kim J.S."/>
            <person name="Kim B.D."/>
            <person name="Cohen O."/>
            <person name="Paran I."/>
            <person name="Suh M.C."/>
            <person name="Lee S.B."/>
            <person name="Kim Y.K."/>
            <person name="Shin Y."/>
            <person name="Noh S.J."/>
            <person name="Park J."/>
            <person name="Seo Y.S."/>
            <person name="Kwon S.Y."/>
            <person name="Kim H.A."/>
            <person name="Park J.M."/>
            <person name="Kim H.J."/>
            <person name="Choi S.B."/>
            <person name="Bosland P.W."/>
            <person name="Reeves G."/>
            <person name="Jo S.H."/>
            <person name="Lee B.W."/>
            <person name="Cho H.T."/>
            <person name="Choi H.S."/>
            <person name="Lee M.S."/>
            <person name="Yu Y."/>
            <person name="Do Choi Y."/>
            <person name="Park B.S."/>
            <person name="van Deynze A."/>
            <person name="Ashrafi H."/>
            <person name="Hill T."/>
            <person name="Kim W.T."/>
            <person name="Pai H.S."/>
            <person name="Ahn H.K."/>
            <person name="Yeam I."/>
            <person name="Giovannoni J.J."/>
            <person name="Rose J.K."/>
            <person name="Sorensen I."/>
            <person name="Lee S.J."/>
            <person name="Kim R.W."/>
            <person name="Choi I.Y."/>
            <person name="Choi B.S."/>
            <person name="Lim J.S."/>
            <person name="Lee Y.H."/>
            <person name="Choi D."/>
        </authorList>
    </citation>
    <scope>NUCLEOTIDE SEQUENCE [LARGE SCALE GENOMIC DNA]</scope>
    <source>
        <strain evidence="2">cv. CM334</strain>
    </source>
</reference>
<evidence type="ECO:0000313" key="1">
    <source>
        <dbReference type="EMBL" id="PHT74541.1"/>
    </source>
</evidence>
<comment type="caution">
    <text evidence="1">The sequence shown here is derived from an EMBL/GenBank/DDBJ whole genome shotgun (WGS) entry which is preliminary data.</text>
</comment>
<dbReference type="InterPro" id="IPR037293">
    <property type="entry name" value="Gal_Oxidase_central_sf"/>
</dbReference>
<dbReference type="SUPFAM" id="SSF117281">
    <property type="entry name" value="Kelch motif"/>
    <property type="match status" value="1"/>
</dbReference>
<dbReference type="AlphaFoldDB" id="A0A2G2YY35"/>
<gene>
    <name evidence="1" type="ORF">T459_21818</name>
</gene>
<dbReference type="Proteomes" id="UP000222542">
    <property type="component" value="Unassembled WGS sequence"/>
</dbReference>
<dbReference type="Gramene" id="PHT74541">
    <property type="protein sequence ID" value="PHT74541"/>
    <property type="gene ID" value="T459_21818"/>
</dbReference>
<protein>
    <submittedName>
        <fullName evidence="1">Uncharacterized protein</fullName>
    </submittedName>
</protein>
<accession>A0A2G2YY35</accession>
<organism evidence="1 2">
    <name type="scientific">Capsicum annuum</name>
    <name type="common">Capsicum pepper</name>
    <dbReference type="NCBI Taxonomy" id="4072"/>
    <lineage>
        <taxon>Eukaryota</taxon>
        <taxon>Viridiplantae</taxon>
        <taxon>Streptophyta</taxon>
        <taxon>Embryophyta</taxon>
        <taxon>Tracheophyta</taxon>
        <taxon>Spermatophyta</taxon>
        <taxon>Magnoliopsida</taxon>
        <taxon>eudicotyledons</taxon>
        <taxon>Gunneridae</taxon>
        <taxon>Pentapetalae</taxon>
        <taxon>asterids</taxon>
        <taxon>lamiids</taxon>
        <taxon>Solanales</taxon>
        <taxon>Solanaceae</taxon>
        <taxon>Solanoideae</taxon>
        <taxon>Capsiceae</taxon>
        <taxon>Capsicum</taxon>
    </lineage>
</organism>
<proteinExistence type="predicted"/>
<reference evidence="1 2" key="2">
    <citation type="journal article" date="2017" name="Genome Biol.">
        <title>New reference genome sequences of hot pepper reveal the massive evolution of plant disease-resistance genes by retroduplication.</title>
        <authorList>
            <person name="Kim S."/>
            <person name="Park J."/>
            <person name="Yeom S.I."/>
            <person name="Kim Y.M."/>
            <person name="Seo E."/>
            <person name="Kim K.T."/>
            <person name="Kim M.S."/>
            <person name="Lee J.M."/>
            <person name="Cheong K."/>
            <person name="Shin H.S."/>
            <person name="Kim S.B."/>
            <person name="Han K."/>
            <person name="Lee J."/>
            <person name="Park M."/>
            <person name="Lee H.A."/>
            <person name="Lee H.Y."/>
            <person name="Lee Y."/>
            <person name="Oh S."/>
            <person name="Lee J.H."/>
            <person name="Choi E."/>
            <person name="Choi E."/>
            <person name="Lee S.E."/>
            <person name="Jeon J."/>
            <person name="Kim H."/>
            <person name="Choi G."/>
            <person name="Song H."/>
            <person name="Lee J."/>
            <person name="Lee S.C."/>
            <person name="Kwon J.K."/>
            <person name="Lee H.Y."/>
            <person name="Koo N."/>
            <person name="Hong Y."/>
            <person name="Kim R.W."/>
            <person name="Kang W.H."/>
            <person name="Huh J.H."/>
            <person name="Kang B.C."/>
            <person name="Yang T.J."/>
            <person name="Lee Y.H."/>
            <person name="Bennetzen J.L."/>
            <person name="Choi D."/>
        </authorList>
    </citation>
    <scope>NUCLEOTIDE SEQUENCE [LARGE SCALE GENOMIC DNA]</scope>
    <source>
        <strain evidence="2">cv. CM334</strain>
    </source>
</reference>
<evidence type="ECO:0000313" key="2">
    <source>
        <dbReference type="Proteomes" id="UP000222542"/>
    </source>
</evidence>